<evidence type="ECO:0000256" key="1">
    <source>
        <dbReference type="SAM" id="Phobius"/>
    </source>
</evidence>
<evidence type="ECO:0000313" key="2">
    <source>
        <dbReference type="EMBL" id="RZH67633.1"/>
    </source>
</evidence>
<dbReference type="EMBL" id="SHMR01000005">
    <property type="protein sequence ID" value="RZH67633.1"/>
    <property type="molecule type" value="Genomic_DNA"/>
</dbReference>
<feature type="transmembrane region" description="Helical" evidence="1">
    <location>
        <begin position="30"/>
        <end position="48"/>
    </location>
</feature>
<comment type="caution">
    <text evidence="2">The sequence shown here is derived from an EMBL/GenBank/DDBJ whole genome shotgun (WGS) entry which is preliminary data.</text>
</comment>
<protein>
    <submittedName>
        <fullName evidence="2">Uncharacterized protein</fullName>
    </submittedName>
</protein>
<accession>A0A482Y017</accession>
<organism evidence="2 3">
    <name type="scientific">Natrinema altunense</name>
    <dbReference type="NCBI Taxonomy" id="222984"/>
    <lineage>
        <taxon>Archaea</taxon>
        <taxon>Methanobacteriati</taxon>
        <taxon>Methanobacteriota</taxon>
        <taxon>Stenosarchaea group</taxon>
        <taxon>Halobacteria</taxon>
        <taxon>Halobacteriales</taxon>
        <taxon>Natrialbaceae</taxon>
        <taxon>Natrinema</taxon>
    </lineage>
</organism>
<name>A0A482Y017_9EURY</name>
<proteinExistence type="predicted"/>
<dbReference type="OrthoDB" id="195291at2157"/>
<keyword evidence="1" id="KW-1133">Transmembrane helix</keyword>
<gene>
    <name evidence="2" type="ORF">ELS17_12320</name>
</gene>
<dbReference type="RefSeq" id="WP_130170914.1">
    <property type="nucleotide sequence ID" value="NZ_SHMR01000005.1"/>
</dbReference>
<evidence type="ECO:0000313" key="3">
    <source>
        <dbReference type="Proteomes" id="UP000292704"/>
    </source>
</evidence>
<dbReference type="AlphaFoldDB" id="A0A482Y017"/>
<keyword evidence="1" id="KW-0812">Transmembrane</keyword>
<keyword evidence="1" id="KW-0472">Membrane</keyword>
<feature type="transmembrane region" description="Helical" evidence="1">
    <location>
        <begin position="54"/>
        <end position="74"/>
    </location>
</feature>
<sequence length="82" mass="9271">MDSLLIDILKSIFIDPVFEYFYHDLTLGRIVTRLIFGIALLVGVYLALLKSPPLSYAGWVLVVPASLFVVYDTLTVNRHTRS</sequence>
<dbReference type="Proteomes" id="UP000292704">
    <property type="component" value="Unassembled WGS sequence"/>
</dbReference>
<reference evidence="2 3" key="1">
    <citation type="submission" date="2019-02" db="EMBL/GenBank/DDBJ databases">
        <title>Genome analysis provides insights into bioremediation potentialities and Haloocin production by Natrinema altunense strain 4.1R isolated from Chott Douz in Tunisian desert.</title>
        <authorList>
            <person name="Najjari A."/>
            <person name="Youssef N."/>
            <person name="Ben Dhia O."/>
            <person name="Ferjani R."/>
            <person name="El Hidri D."/>
            <person name="Ouzari H.I."/>
            <person name="Cherif A."/>
        </authorList>
    </citation>
    <scope>NUCLEOTIDE SEQUENCE [LARGE SCALE GENOMIC DNA]</scope>
    <source>
        <strain evidence="2 3">4.1R</strain>
    </source>
</reference>